<keyword evidence="1" id="KW-0175">Coiled coil</keyword>
<evidence type="ECO:0000313" key="5">
    <source>
        <dbReference type="Proteomes" id="UP000242525"/>
    </source>
</evidence>
<dbReference type="AlphaFoldDB" id="A0A0J9XKP6"/>
<reference evidence="4" key="1">
    <citation type="submission" date="2014-03" db="EMBL/GenBank/DDBJ databases">
        <authorList>
            <person name="Casaregola S."/>
        </authorList>
    </citation>
    <scope>NUCLEOTIDE SEQUENCE [LARGE SCALE GENOMIC DNA]</scope>
    <source>
        <strain evidence="4">CLIB 918</strain>
    </source>
</reference>
<evidence type="ECO:0000256" key="1">
    <source>
        <dbReference type="SAM" id="Coils"/>
    </source>
</evidence>
<proteinExistence type="predicted"/>
<feature type="coiled-coil region" evidence="1">
    <location>
        <begin position="248"/>
        <end position="275"/>
    </location>
</feature>
<dbReference type="Proteomes" id="UP000242525">
    <property type="component" value="Unassembled WGS sequence"/>
</dbReference>
<keyword evidence="3" id="KW-0472">Membrane</keyword>
<gene>
    <name evidence="4" type="ORF">BN980_GECA32s00461g</name>
</gene>
<accession>A0A0J9XKP6</accession>
<evidence type="ECO:0000313" key="4">
    <source>
        <dbReference type="EMBL" id="CDO57969.1"/>
    </source>
</evidence>
<keyword evidence="3" id="KW-0812">Transmembrane</keyword>
<evidence type="ECO:0000256" key="3">
    <source>
        <dbReference type="SAM" id="Phobius"/>
    </source>
</evidence>
<sequence>MNQALIDSAWNAVIKPQPNSELEEETKVPISQFFYIIHELEQLCSGQPATTTTGESKTLPLGPSLLSASAVELMERLIHQNRTKRISKFQFSEILSDLLSEESCSSSTSPAAWAQRQQQQSKRRSISLCTHPNPTAPAAPQQQQQRKDPIPAPCPTPDHQKTILTRQLSTYAHQLQQLQANETRRLHHIEAIEHELDDVQTELVLRRQQQNAEFTSTQAAVQVANAQAAQEEQEALSQALFASELGVWDDIKNRLNQLEEEKNEYLTALAAMTAECSGYLLVIDSLNQQACSLRGEINQLKSVYKSDSSKSSSGSTATGGSSTKANLLLAAKPPNGTDFFANLVTGEFTPCSSYFSLAMIVACVVGLFLPLFFVATATTTATTTAGGIYHHSWLV</sequence>
<keyword evidence="3" id="KW-1133">Transmembrane helix</keyword>
<organism evidence="4 5">
    <name type="scientific">Geotrichum candidum</name>
    <name type="common">Oospora lactis</name>
    <name type="synonym">Dipodascus geotrichum</name>
    <dbReference type="NCBI Taxonomy" id="1173061"/>
    <lineage>
        <taxon>Eukaryota</taxon>
        <taxon>Fungi</taxon>
        <taxon>Dikarya</taxon>
        <taxon>Ascomycota</taxon>
        <taxon>Saccharomycotina</taxon>
        <taxon>Dipodascomycetes</taxon>
        <taxon>Dipodascales</taxon>
        <taxon>Dipodascaceae</taxon>
        <taxon>Geotrichum</taxon>
    </lineage>
</organism>
<feature type="compositionally biased region" description="Low complexity" evidence="2">
    <location>
        <begin position="132"/>
        <end position="144"/>
    </location>
</feature>
<evidence type="ECO:0000256" key="2">
    <source>
        <dbReference type="SAM" id="MobiDB-lite"/>
    </source>
</evidence>
<feature type="coiled-coil region" evidence="1">
    <location>
        <begin position="161"/>
        <end position="209"/>
    </location>
</feature>
<keyword evidence="5" id="KW-1185">Reference proteome</keyword>
<protein>
    <submittedName>
        <fullName evidence="4">Uncharacterized protein</fullName>
    </submittedName>
</protein>
<name>A0A0J9XKP6_GEOCN</name>
<dbReference type="EMBL" id="CCBN010000028">
    <property type="protein sequence ID" value="CDO57969.1"/>
    <property type="molecule type" value="Genomic_DNA"/>
</dbReference>
<comment type="caution">
    <text evidence="4">The sequence shown here is derived from an EMBL/GenBank/DDBJ whole genome shotgun (WGS) entry which is preliminary data.</text>
</comment>
<feature type="compositionally biased region" description="Low complexity" evidence="2">
    <location>
        <begin position="109"/>
        <end position="120"/>
    </location>
</feature>
<feature type="transmembrane region" description="Helical" evidence="3">
    <location>
        <begin position="354"/>
        <end position="375"/>
    </location>
</feature>
<feature type="region of interest" description="Disordered" evidence="2">
    <location>
        <begin position="109"/>
        <end position="159"/>
    </location>
</feature>